<dbReference type="Pfam" id="PF00689">
    <property type="entry name" value="Cation_ATPase_C"/>
    <property type="match status" value="1"/>
</dbReference>
<evidence type="ECO:0000256" key="4">
    <source>
        <dbReference type="ARBA" id="ARBA00022553"/>
    </source>
</evidence>
<dbReference type="SFLD" id="SFLDS00003">
    <property type="entry name" value="Haloacid_Dehalogenase"/>
    <property type="match status" value="1"/>
</dbReference>
<dbReference type="InterPro" id="IPR001757">
    <property type="entry name" value="P_typ_ATPase"/>
</dbReference>
<dbReference type="SMART" id="SM00831">
    <property type="entry name" value="Cation_ATPase_N"/>
    <property type="match status" value="1"/>
</dbReference>
<evidence type="ECO:0000256" key="9">
    <source>
        <dbReference type="ARBA" id="ARBA00022967"/>
    </source>
</evidence>
<dbReference type="Pfam" id="PF08282">
    <property type="entry name" value="Hydrolase_3"/>
    <property type="match status" value="1"/>
</dbReference>
<reference evidence="14 15" key="1">
    <citation type="submission" date="2020-06" db="EMBL/GenBank/DDBJ databases">
        <authorList>
            <person name="Grouzdev D.S."/>
        </authorList>
    </citation>
    <scope>NUCLEOTIDE SEQUENCE [LARGE SCALE GENOMIC DNA]</scope>
    <source>
        <strain evidence="14 15">HO-A22</strain>
    </source>
</reference>
<feature type="transmembrane region" description="Helical" evidence="12">
    <location>
        <begin position="88"/>
        <end position="105"/>
    </location>
</feature>
<keyword evidence="8" id="KW-0460">Magnesium</keyword>
<dbReference type="Gene3D" id="2.70.150.10">
    <property type="entry name" value="Calcium-transporting ATPase, cytoplasmic transduction domain A"/>
    <property type="match status" value="1"/>
</dbReference>
<dbReference type="SFLD" id="SFLDG00002">
    <property type="entry name" value="C1.7:_P-type_atpase_like"/>
    <property type="match status" value="1"/>
</dbReference>
<dbReference type="Pfam" id="PF00690">
    <property type="entry name" value="Cation_ATPase_N"/>
    <property type="match status" value="1"/>
</dbReference>
<protein>
    <submittedName>
        <fullName evidence="14">Cation-transporting P-type ATPase</fullName>
    </submittedName>
</protein>
<evidence type="ECO:0000259" key="13">
    <source>
        <dbReference type="SMART" id="SM00831"/>
    </source>
</evidence>
<keyword evidence="6" id="KW-0547">Nucleotide-binding</keyword>
<comment type="caution">
    <text evidence="14">The sequence shown here is derived from an EMBL/GenBank/DDBJ whole genome shotgun (WGS) entry which is preliminary data.</text>
</comment>
<evidence type="ECO:0000256" key="8">
    <source>
        <dbReference type="ARBA" id="ARBA00022842"/>
    </source>
</evidence>
<dbReference type="NCBIfam" id="TIGR01494">
    <property type="entry name" value="ATPase_P-type"/>
    <property type="match status" value="2"/>
</dbReference>
<dbReference type="InterPro" id="IPR044492">
    <property type="entry name" value="P_typ_ATPase_HD_dom"/>
</dbReference>
<feature type="transmembrane region" description="Helical" evidence="12">
    <location>
        <begin position="829"/>
        <end position="849"/>
    </location>
</feature>
<keyword evidence="15" id="KW-1185">Reference proteome</keyword>
<dbReference type="InterPro" id="IPR008250">
    <property type="entry name" value="ATPase_P-typ_transduc_dom_A_sf"/>
</dbReference>
<dbReference type="GO" id="GO:0005886">
    <property type="term" value="C:plasma membrane"/>
    <property type="evidence" value="ECO:0007669"/>
    <property type="project" value="UniProtKB-SubCell"/>
</dbReference>
<dbReference type="SUPFAM" id="SSF81665">
    <property type="entry name" value="Calcium ATPase, transmembrane domain M"/>
    <property type="match status" value="1"/>
</dbReference>
<feature type="transmembrane region" description="Helical" evidence="12">
    <location>
        <begin position="687"/>
        <end position="707"/>
    </location>
</feature>
<dbReference type="FunFam" id="2.70.150.10:FF:000160">
    <property type="entry name" value="Sarcoplasmic/endoplasmic reticulum calcium ATPase 1"/>
    <property type="match status" value="1"/>
</dbReference>
<dbReference type="GO" id="GO:0036376">
    <property type="term" value="P:sodium ion export across plasma membrane"/>
    <property type="evidence" value="ECO:0007669"/>
    <property type="project" value="TreeGrafter"/>
</dbReference>
<feature type="transmembrane region" description="Helical" evidence="12">
    <location>
        <begin position="719"/>
        <end position="739"/>
    </location>
</feature>
<dbReference type="Gene3D" id="3.40.1110.10">
    <property type="entry name" value="Calcium-transporting ATPase, cytoplasmic domain N"/>
    <property type="match status" value="1"/>
</dbReference>
<gene>
    <name evidence="14" type="ORF">HT585_13890</name>
</gene>
<feature type="transmembrane region" description="Helical" evidence="12">
    <location>
        <begin position="252"/>
        <end position="270"/>
    </location>
</feature>
<evidence type="ECO:0000313" key="14">
    <source>
        <dbReference type="EMBL" id="NVD39953.1"/>
    </source>
</evidence>
<dbReference type="InterPro" id="IPR018303">
    <property type="entry name" value="ATPase_P-typ_P_site"/>
</dbReference>
<evidence type="ECO:0000256" key="10">
    <source>
        <dbReference type="ARBA" id="ARBA00022989"/>
    </source>
</evidence>
<dbReference type="InterPro" id="IPR023214">
    <property type="entry name" value="HAD_sf"/>
</dbReference>
<evidence type="ECO:0000256" key="6">
    <source>
        <dbReference type="ARBA" id="ARBA00022741"/>
    </source>
</evidence>
<dbReference type="PANTHER" id="PTHR43294:SF21">
    <property type="entry name" value="CATION TRANSPORTING ATPASE"/>
    <property type="match status" value="1"/>
</dbReference>
<feature type="transmembrane region" description="Helical" evidence="12">
    <location>
        <begin position="861"/>
        <end position="884"/>
    </location>
</feature>
<sequence length="908" mass="96331">MTRAETLPHRSHALSVAAVADHFGVDLAVGLTQKEVARRLDRFGPNKLAARRPVTEIDLILRQFASSIVALLMAALVLSLIYAEWKQAAAIAAVLVINAAIGYYTERQAVRSMEALRQMAARNARVRRDGQPRQISADQLVPGDVVVIDAGDVVPADMRCASSAALSVDESALTGESLPVDKGVEANSEFAALTERSAMLFKGTHVVRGSGEAIVTGTGIATEIGRIAELVEEAESGDSPLERQLALLSRQLIWLTLALAAVVAAAGIYSGRPIFLMAETSIALAVAAIPEGLPIVATLALARGMMRMAGRNALVENLAAVETLGSTTLILTDKTGTITENRMEVERVITPSGEFSIDHLRAVILKGGHLVDPATDPALMRALLVGVLCSNAEYDHHADFGTGDPMEVALLRAGGFAGLRRREQIDTYPEVAKHPFDTATKRMATVHRHGEGHFAAVKGAPEEVLASADRIGVEATSLDDTARAAWLVRAERLAADGLRVLAVAIHPTAEPQEPVAHSLTFLGLVAFRDPPRHDIADAVAAMRGAGIRVVMATGDHPSTALSIARAVGMTDPDATVTTGAELSRLGEAAETECKKIARRDVFARMTPEQKLNLIALFQREGEVVAMIGDGVNDAPALTKANIGIAMGRRGTDVAREAADMVLLDDEFSTIVHAVREGRIIFDNIRRFSTYLLCCNLAEVLVVGLAVFAGLPLPLTPLQILFLNLVTDVFPAFALATGEGEGDVLARRPRPPKEPMLSAEQWRAVVSFGLTIAASTLIALVVANGWLELGAQQVTTISFLTIALAQLWQVFNMRSRGSGLWRNAVMKNRLVWYALALCLGLILAAVTVPVSAEALQIVPVGLAGWALALGCSLLPLLGGQAWLVVGAASGRPRMSARAARPGASGKEAL</sequence>
<feature type="transmembrane region" description="Helical" evidence="12">
    <location>
        <begin position="282"/>
        <end position="302"/>
    </location>
</feature>
<dbReference type="InterPro" id="IPR004014">
    <property type="entry name" value="ATPase_P-typ_cation-transptr_N"/>
</dbReference>
<dbReference type="GO" id="GO:0005524">
    <property type="term" value="F:ATP binding"/>
    <property type="evidence" value="ECO:0007669"/>
    <property type="project" value="UniProtKB-KW"/>
</dbReference>
<evidence type="ECO:0000256" key="2">
    <source>
        <dbReference type="ARBA" id="ARBA00005675"/>
    </source>
</evidence>
<dbReference type="RefSeq" id="WP_176353499.1">
    <property type="nucleotide sequence ID" value="NZ_JABWDU010000003.1"/>
</dbReference>
<keyword evidence="5 12" id="KW-0812">Transmembrane</keyword>
<keyword evidence="3" id="KW-1003">Cell membrane</keyword>
<feature type="transmembrane region" description="Helical" evidence="12">
    <location>
        <begin position="788"/>
        <end position="809"/>
    </location>
</feature>
<dbReference type="PANTHER" id="PTHR43294">
    <property type="entry name" value="SODIUM/POTASSIUM-TRANSPORTING ATPASE SUBUNIT ALPHA"/>
    <property type="match status" value="1"/>
</dbReference>
<dbReference type="SFLD" id="SFLDF00027">
    <property type="entry name" value="p-type_atpase"/>
    <property type="match status" value="1"/>
</dbReference>
<dbReference type="Gene3D" id="3.40.50.1000">
    <property type="entry name" value="HAD superfamily/HAD-like"/>
    <property type="match status" value="1"/>
</dbReference>
<dbReference type="Pfam" id="PF13246">
    <property type="entry name" value="Cation_ATPase"/>
    <property type="match status" value="1"/>
</dbReference>
<organism evidence="14 15">
    <name type="scientific">Ensifer oleiphilus</name>
    <dbReference type="NCBI Taxonomy" id="2742698"/>
    <lineage>
        <taxon>Bacteria</taxon>
        <taxon>Pseudomonadati</taxon>
        <taxon>Pseudomonadota</taxon>
        <taxon>Alphaproteobacteria</taxon>
        <taxon>Hyphomicrobiales</taxon>
        <taxon>Rhizobiaceae</taxon>
        <taxon>Sinorhizobium/Ensifer group</taxon>
        <taxon>Ensifer</taxon>
    </lineage>
</organism>
<evidence type="ECO:0000256" key="7">
    <source>
        <dbReference type="ARBA" id="ARBA00022840"/>
    </source>
</evidence>
<keyword evidence="11 12" id="KW-0472">Membrane</keyword>
<keyword evidence="9" id="KW-1278">Translocase</keyword>
<name>A0A7Y6Q6G5_9HYPH</name>
<dbReference type="GO" id="GO:1902600">
    <property type="term" value="P:proton transmembrane transport"/>
    <property type="evidence" value="ECO:0007669"/>
    <property type="project" value="TreeGrafter"/>
</dbReference>
<dbReference type="InterPro" id="IPR036412">
    <property type="entry name" value="HAD-like_sf"/>
</dbReference>
<dbReference type="Pfam" id="PF00122">
    <property type="entry name" value="E1-E2_ATPase"/>
    <property type="match status" value="1"/>
</dbReference>
<evidence type="ECO:0000256" key="5">
    <source>
        <dbReference type="ARBA" id="ARBA00022692"/>
    </source>
</evidence>
<dbReference type="PROSITE" id="PS00154">
    <property type="entry name" value="ATPASE_E1_E2"/>
    <property type="match status" value="1"/>
</dbReference>
<evidence type="ECO:0000256" key="11">
    <source>
        <dbReference type="ARBA" id="ARBA00023136"/>
    </source>
</evidence>
<evidence type="ECO:0000256" key="3">
    <source>
        <dbReference type="ARBA" id="ARBA00022475"/>
    </source>
</evidence>
<dbReference type="Gene3D" id="1.20.1110.10">
    <property type="entry name" value="Calcium-transporting ATPase, transmembrane domain"/>
    <property type="match status" value="1"/>
</dbReference>
<keyword evidence="10 12" id="KW-1133">Transmembrane helix</keyword>
<keyword evidence="7" id="KW-0067">ATP-binding</keyword>
<dbReference type="Proteomes" id="UP000520198">
    <property type="component" value="Unassembled WGS sequence"/>
</dbReference>
<evidence type="ECO:0000313" key="15">
    <source>
        <dbReference type="Proteomes" id="UP000520198"/>
    </source>
</evidence>
<dbReference type="GO" id="GO:0005391">
    <property type="term" value="F:P-type sodium:potassium-exchanging transporter activity"/>
    <property type="evidence" value="ECO:0007669"/>
    <property type="project" value="TreeGrafter"/>
</dbReference>
<dbReference type="GO" id="GO:1990573">
    <property type="term" value="P:potassium ion import across plasma membrane"/>
    <property type="evidence" value="ECO:0007669"/>
    <property type="project" value="TreeGrafter"/>
</dbReference>
<dbReference type="PRINTS" id="PR00119">
    <property type="entry name" value="CATATPASE"/>
</dbReference>
<dbReference type="SUPFAM" id="SSF81653">
    <property type="entry name" value="Calcium ATPase, transduction domain A"/>
    <property type="match status" value="1"/>
</dbReference>
<evidence type="ECO:0000256" key="12">
    <source>
        <dbReference type="SAM" id="Phobius"/>
    </source>
</evidence>
<proteinExistence type="inferred from homology"/>
<comment type="similarity">
    <text evidence="2">Belongs to the cation transport ATPase (P-type) (TC 3.A.3) family. Type IIA subfamily.</text>
</comment>
<keyword evidence="4" id="KW-0597">Phosphoprotein</keyword>
<feature type="transmembrane region" description="Helical" evidence="12">
    <location>
        <begin position="59"/>
        <end position="82"/>
    </location>
</feature>
<dbReference type="AlphaFoldDB" id="A0A7Y6Q6G5"/>
<dbReference type="GO" id="GO:0016887">
    <property type="term" value="F:ATP hydrolysis activity"/>
    <property type="evidence" value="ECO:0007669"/>
    <property type="project" value="InterPro"/>
</dbReference>
<evidence type="ECO:0000256" key="1">
    <source>
        <dbReference type="ARBA" id="ARBA00004651"/>
    </source>
</evidence>
<dbReference type="InterPro" id="IPR023299">
    <property type="entry name" value="ATPase_P-typ_cyto_dom_N"/>
</dbReference>
<accession>A0A7Y6Q6G5</accession>
<dbReference type="SUPFAM" id="SSF56784">
    <property type="entry name" value="HAD-like"/>
    <property type="match status" value="1"/>
</dbReference>
<feature type="domain" description="Cation-transporting P-type ATPase N-terminal" evidence="13">
    <location>
        <begin position="10"/>
        <end position="84"/>
    </location>
</feature>
<feature type="transmembrane region" description="Helical" evidence="12">
    <location>
        <begin position="760"/>
        <end position="782"/>
    </location>
</feature>
<dbReference type="SUPFAM" id="SSF81660">
    <property type="entry name" value="Metal cation-transporting ATPase, ATP-binding domain N"/>
    <property type="match status" value="1"/>
</dbReference>
<dbReference type="InterPro" id="IPR050510">
    <property type="entry name" value="Cation_transp_ATPase_P-type"/>
</dbReference>
<dbReference type="InterPro" id="IPR023298">
    <property type="entry name" value="ATPase_P-typ_TM_dom_sf"/>
</dbReference>
<dbReference type="PRINTS" id="PR00120">
    <property type="entry name" value="HATPASE"/>
</dbReference>
<dbReference type="InterPro" id="IPR006068">
    <property type="entry name" value="ATPase_P-typ_cation-transptr_C"/>
</dbReference>
<dbReference type="GO" id="GO:0006883">
    <property type="term" value="P:intracellular sodium ion homeostasis"/>
    <property type="evidence" value="ECO:0007669"/>
    <property type="project" value="TreeGrafter"/>
</dbReference>
<dbReference type="GO" id="GO:0030007">
    <property type="term" value="P:intracellular potassium ion homeostasis"/>
    <property type="evidence" value="ECO:0007669"/>
    <property type="project" value="TreeGrafter"/>
</dbReference>
<dbReference type="InterPro" id="IPR059000">
    <property type="entry name" value="ATPase_P-type_domA"/>
</dbReference>
<comment type="subcellular location">
    <subcellularLocation>
        <location evidence="1">Cell membrane</location>
        <topology evidence="1">Multi-pass membrane protein</topology>
    </subcellularLocation>
</comment>
<dbReference type="EMBL" id="JABWDU010000003">
    <property type="protein sequence ID" value="NVD39953.1"/>
    <property type="molecule type" value="Genomic_DNA"/>
</dbReference>